<evidence type="ECO:0000259" key="1">
    <source>
        <dbReference type="PROSITE" id="PS51186"/>
    </source>
</evidence>
<dbReference type="Gene3D" id="3.40.630.30">
    <property type="match status" value="1"/>
</dbReference>
<dbReference type="KEGG" id="aoe:Clos_2796"/>
<dbReference type="STRING" id="350688.Clos_2796"/>
<sequence>MIVAKGQNIYIKKLERSDVDRMHDWGRHTDPLFYCYNFPQMNQMERDYWYKTKALSFTRRCFVVFNNEDELVGYIALRNVKIFRRTSDLGIVFDPSKVNQGYGTEGIKAFLTYYFEEMKMKTLNLKVSIFNKRAQRCYEKCGFESKGIVWDEFEDQSLPIFMDDYFVPYRHFFKKEKRVLKCQFINMAITKNQYQKLLNK</sequence>
<dbReference type="PROSITE" id="PS51186">
    <property type="entry name" value="GNAT"/>
    <property type="match status" value="1"/>
</dbReference>
<dbReference type="EMBL" id="CP000853">
    <property type="protein sequence ID" value="ABW20327.1"/>
    <property type="molecule type" value="Genomic_DNA"/>
</dbReference>
<dbReference type="InterPro" id="IPR000182">
    <property type="entry name" value="GNAT_dom"/>
</dbReference>
<protein>
    <submittedName>
        <fullName evidence="2">GCN5-related N-acetyltransferase</fullName>
    </submittedName>
</protein>
<evidence type="ECO:0000313" key="3">
    <source>
        <dbReference type="Proteomes" id="UP000000269"/>
    </source>
</evidence>
<name>A8MKJ5_ALKOO</name>
<dbReference type="InterPro" id="IPR016181">
    <property type="entry name" value="Acyl_CoA_acyltransferase"/>
</dbReference>
<evidence type="ECO:0000313" key="2">
    <source>
        <dbReference type="EMBL" id="ABW20327.1"/>
    </source>
</evidence>
<gene>
    <name evidence="2" type="ordered locus">Clos_2796</name>
</gene>
<dbReference type="PANTHER" id="PTHR43415:SF3">
    <property type="entry name" value="GNAT-FAMILY ACETYLTRANSFERASE"/>
    <property type="match status" value="1"/>
</dbReference>
<keyword evidence="2" id="KW-0808">Transferase</keyword>
<dbReference type="Pfam" id="PF13302">
    <property type="entry name" value="Acetyltransf_3"/>
    <property type="match status" value="1"/>
</dbReference>
<accession>A8MKJ5</accession>
<proteinExistence type="predicted"/>
<dbReference type="eggNOG" id="COG1670">
    <property type="taxonomic scope" value="Bacteria"/>
</dbReference>
<dbReference type="SUPFAM" id="SSF55729">
    <property type="entry name" value="Acyl-CoA N-acyltransferases (Nat)"/>
    <property type="match status" value="1"/>
</dbReference>
<dbReference type="AlphaFoldDB" id="A8MKJ5"/>
<feature type="domain" description="N-acetyltransferase" evidence="1">
    <location>
        <begin position="9"/>
        <end position="167"/>
    </location>
</feature>
<dbReference type="RefSeq" id="WP_012160634.1">
    <property type="nucleotide sequence ID" value="NC_009922.1"/>
</dbReference>
<dbReference type="GO" id="GO:0016747">
    <property type="term" value="F:acyltransferase activity, transferring groups other than amino-acyl groups"/>
    <property type="evidence" value="ECO:0007669"/>
    <property type="project" value="InterPro"/>
</dbReference>
<reference evidence="3" key="1">
    <citation type="submission" date="2007-10" db="EMBL/GenBank/DDBJ databases">
        <title>Complete genome of Alkaliphilus oremlandii OhILAs.</title>
        <authorList>
            <person name="Copeland A."/>
            <person name="Lucas S."/>
            <person name="Lapidus A."/>
            <person name="Barry K."/>
            <person name="Detter J.C."/>
            <person name="Glavina del Rio T."/>
            <person name="Hammon N."/>
            <person name="Israni S."/>
            <person name="Dalin E."/>
            <person name="Tice H."/>
            <person name="Pitluck S."/>
            <person name="Chain P."/>
            <person name="Malfatti S."/>
            <person name="Shin M."/>
            <person name="Vergez L."/>
            <person name="Schmutz J."/>
            <person name="Larimer F."/>
            <person name="Land M."/>
            <person name="Hauser L."/>
            <person name="Kyrpides N."/>
            <person name="Mikhailova N."/>
            <person name="Stolz J.F."/>
            <person name="Dawson A."/>
            <person name="Fisher E."/>
            <person name="Crable B."/>
            <person name="Perera E."/>
            <person name="Lisak J."/>
            <person name="Ranganathan M."/>
            <person name="Basu P."/>
            <person name="Richardson P."/>
        </authorList>
    </citation>
    <scope>NUCLEOTIDE SEQUENCE [LARGE SCALE GENOMIC DNA]</scope>
    <source>
        <strain evidence="3">OhILAs</strain>
    </source>
</reference>
<dbReference type="PANTHER" id="PTHR43415">
    <property type="entry name" value="SPERMIDINE N(1)-ACETYLTRANSFERASE"/>
    <property type="match status" value="1"/>
</dbReference>
<keyword evidence="3" id="KW-1185">Reference proteome</keyword>
<organism evidence="2 3">
    <name type="scientific">Alkaliphilus oremlandii (strain OhILAs)</name>
    <name type="common">Clostridium oremlandii (strain OhILAs)</name>
    <dbReference type="NCBI Taxonomy" id="350688"/>
    <lineage>
        <taxon>Bacteria</taxon>
        <taxon>Bacillati</taxon>
        <taxon>Bacillota</taxon>
        <taxon>Clostridia</taxon>
        <taxon>Peptostreptococcales</taxon>
        <taxon>Natronincolaceae</taxon>
        <taxon>Alkaliphilus</taxon>
    </lineage>
</organism>
<dbReference type="Proteomes" id="UP000000269">
    <property type="component" value="Chromosome"/>
</dbReference>
<dbReference type="HOGENOM" id="CLU_013985_16_0_9"/>